<dbReference type="Proteomes" id="UP000465601">
    <property type="component" value="Unassembled WGS sequence"/>
</dbReference>
<dbReference type="SUPFAM" id="SSF111283">
    <property type="entry name" value="Putative modulator of DNA gyrase, PmbA/TldD"/>
    <property type="match status" value="1"/>
</dbReference>
<comment type="caution">
    <text evidence="4">The sequence shown here is derived from an EMBL/GenBank/DDBJ whole genome shotgun (WGS) entry which is preliminary data.</text>
</comment>
<dbReference type="EMBL" id="WBZB01000006">
    <property type="protein sequence ID" value="KAB3532829.1"/>
    <property type="molecule type" value="Genomic_DNA"/>
</dbReference>
<name>A0A833MBA1_9FIRM</name>
<dbReference type="GO" id="GO:0008237">
    <property type="term" value="F:metallopeptidase activity"/>
    <property type="evidence" value="ECO:0007669"/>
    <property type="project" value="InterPro"/>
</dbReference>
<dbReference type="AlphaFoldDB" id="A0A833MBA1"/>
<dbReference type="Pfam" id="PF01523">
    <property type="entry name" value="PmbA_TldD_1st"/>
    <property type="match status" value="1"/>
</dbReference>
<dbReference type="Gene3D" id="3.30.2290.10">
    <property type="entry name" value="PmbA/TldD superfamily"/>
    <property type="match status" value="1"/>
</dbReference>
<dbReference type="InterPro" id="IPR036059">
    <property type="entry name" value="TldD/PmbA_sf"/>
</dbReference>
<dbReference type="InterPro" id="IPR045569">
    <property type="entry name" value="Metalloprtase-TldD/E_C"/>
</dbReference>
<reference evidence="4 5" key="1">
    <citation type="submission" date="2019-10" db="EMBL/GenBank/DDBJ databases">
        <title>Alkaliphilus serpentinus sp. nov. and Alkaliphilus pronyensis sp. nov., two novel anaerobic alkaliphilic species isolated from the serpentinized-hosted hydrothermal field of the Prony Bay (New Caledonia).</title>
        <authorList>
            <person name="Postec A."/>
        </authorList>
    </citation>
    <scope>NUCLEOTIDE SEQUENCE [LARGE SCALE GENOMIC DNA]</scope>
    <source>
        <strain evidence="4 5">LacT</strain>
    </source>
</reference>
<dbReference type="PANTHER" id="PTHR43421">
    <property type="entry name" value="METALLOPROTEASE PMBA"/>
    <property type="match status" value="1"/>
</dbReference>
<evidence type="ECO:0000259" key="3">
    <source>
        <dbReference type="Pfam" id="PF19289"/>
    </source>
</evidence>
<dbReference type="OrthoDB" id="9803618at2"/>
<dbReference type="GO" id="GO:0006508">
    <property type="term" value="P:proteolysis"/>
    <property type="evidence" value="ECO:0007669"/>
    <property type="project" value="InterPro"/>
</dbReference>
<dbReference type="InterPro" id="IPR047657">
    <property type="entry name" value="PmbA"/>
</dbReference>
<sequence length="439" mass="48350">MENLFKKVLEKCDGAELYKKDEYKTQLTILNGSIQSVKGHKTLGISLRINKDGRSGSAVATSLEDESIIDRAILSSKYQKEETLTFKNLPVEEVKCYDKKVADLTIDEIKNEGLRILDLFKSVNAEVIPDVYIYRTIEYLHIVNSAGFDNQYKKTGYYILLMTKSKQGFIAVTHRVKAAKFIELSLDDVKLIIEKHLATENRVQVATGSYPVIFSGSAMGALMTRLLSGVNAGNVLKNISPLENKLGEKIASDIITIRDNGRLEYGFGSCPFDDEGTPTKDTYLIEKGILKSYLVAASAEEKLKMKATGNSFKRTIFSNDIEDQPSIDSSNFVIEGANPLPDAELIKGIKKGIYVDAVMGTHTGNIPAGEYSLNVSAGYLIEDGKFVGKVMDVMVAGNIYEDMLKIKEVATKPEVMNVVFFTMGYSPAVLFDGISVVGS</sequence>
<keyword evidence="5" id="KW-1185">Reference proteome</keyword>
<dbReference type="PANTHER" id="PTHR43421:SF1">
    <property type="entry name" value="METALLOPROTEASE PMBA"/>
    <property type="match status" value="1"/>
</dbReference>
<evidence type="ECO:0000313" key="4">
    <source>
        <dbReference type="EMBL" id="KAB3532829.1"/>
    </source>
</evidence>
<feature type="domain" description="Metalloprotease TldD/E N-terminal" evidence="2">
    <location>
        <begin position="15"/>
        <end position="70"/>
    </location>
</feature>
<proteinExistence type="inferred from homology"/>
<dbReference type="InterPro" id="IPR035068">
    <property type="entry name" value="TldD/PmbA_N"/>
</dbReference>
<dbReference type="RefSeq" id="WP_151864641.1">
    <property type="nucleotide sequence ID" value="NZ_WBZB01000006.1"/>
</dbReference>
<gene>
    <name evidence="4" type="ORF">F8153_01825</name>
</gene>
<evidence type="ECO:0000256" key="1">
    <source>
        <dbReference type="ARBA" id="ARBA00005836"/>
    </source>
</evidence>
<feature type="domain" description="Metalloprotease TldD/E C-terminal" evidence="3">
    <location>
        <begin position="207"/>
        <end position="438"/>
    </location>
</feature>
<protein>
    <submittedName>
        <fullName evidence="4">TldD/PmbA family protein</fullName>
    </submittedName>
</protein>
<accession>A0A833MBA1</accession>
<dbReference type="GO" id="GO:0005829">
    <property type="term" value="C:cytosol"/>
    <property type="evidence" value="ECO:0007669"/>
    <property type="project" value="TreeGrafter"/>
</dbReference>
<dbReference type="InterPro" id="IPR002510">
    <property type="entry name" value="Metalloprtase-TldD/E_N"/>
</dbReference>
<organism evidence="4 5">
    <name type="scientific">Alkaliphilus serpentinus</name>
    <dbReference type="NCBI Taxonomy" id="1482731"/>
    <lineage>
        <taxon>Bacteria</taxon>
        <taxon>Bacillati</taxon>
        <taxon>Bacillota</taxon>
        <taxon>Clostridia</taxon>
        <taxon>Peptostreptococcales</taxon>
        <taxon>Natronincolaceae</taxon>
        <taxon>Alkaliphilus</taxon>
    </lineage>
</organism>
<evidence type="ECO:0000259" key="2">
    <source>
        <dbReference type="Pfam" id="PF01523"/>
    </source>
</evidence>
<comment type="similarity">
    <text evidence="1">Belongs to the peptidase U62 family.</text>
</comment>
<dbReference type="Pfam" id="PF19289">
    <property type="entry name" value="PmbA_TldD_3rd"/>
    <property type="match status" value="1"/>
</dbReference>
<evidence type="ECO:0000313" key="5">
    <source>
        <dbReference type="Proteomes" id="UP000465601"/>
    </source>
</evidence>